<accession>A0AAU7CEG3</accession>
<dbReference type="EMBL" id="CP155447">
    <property type="protein sequence ID" value="XBH03621.1"/>
    <property type="molecule type" value="Genomic_DNA"/>
</dbReference>
<dbReference type="RefSeq" id="WP_406696360.1">
    <property type="nucleotide sequence ID" value="NZ_CP155447.1"/>
</dbReference>
<evidence type="ECO:0000313" key="1">
    <source>
        <dbReference type="EMBL" id="XBH03621.1"/>
    </source>
</evidence>
<gene>
    <name evidence="1" type="ORF">V5E97_35745</name>
</gene>
<organism evidence="1">
    <name type="scientific">Singulisphaera sp. Ch08</name>
    <dbReference type="NCBI Taxonomy" id="3120278"/>
    <lineage>
        <taxon>Bacteria</taxon>
        <taxon>Pseudomonadati</taxon>
        <taxon>Planctomycetota</taxon>
        <taxon>Planctomycetia</taxon>
        <taxon>Isosphaerales</taxon>
        <taxon>Isosphaeraceae</taxon>
        <taxon>Singulisphaera</taxon>
    </lineage>
</organism>
<proteinExistence type="predicted"/>
<sequence>MTQFQLDSAVADATGESLDLVQDLGFSLVAHDCDGLEPEDVVLAVVCPSCRRAVSYPGPTRDGALPLAECVPCDLYFAITFAEIFSTTQASD</sequence>
<protein>
    <submittedName>
        <fullName evidence="1">Uncharacterized protein</fullName>
    </submittedName>
</protein>
<name>A0AAU7CEG3_9BACT</name>
<reference evidence="1" key="1">
    <citation type="submission" date="2024-05" db="EMBL/GenBank/DDBJ databases">
        <title>Planctomycetes of the genus Singulisphaera possess chitinolytic capabilities.</title>
        <authorList>
            <person name="Ivanova A."/>
        </authorList>
    </citation>
    <scope>NUCLEOTIDE SEQUENCE</scope>
    <source>
        <strain evidence="1">Ch08T</strain>
    </source>
</reference>
<dbReference type="AlphaFoldDB" id="A0AAU7CEG3"/>